<dbReference type="Pfam" id="PF13409">
    <property type="entry name" value="GST_N_2"/>
    <property type="match status" value="1"/>
</dbReference>
<dbReference type="STRING" id="565045.NOR51B_2236"/>
<dbReference type="PANTHER" id="PTHR44051:SF9">
    <property type="entry name" value="GLUTATHIONE S-TRANSFERASE 1"/>
    <property type="match status" value="1"/>
</dbReference>
<evidence type="ECO:0000259" key="5">
    <source>
        <dbReference type="PROSITE" id="PS50405"/>
    </source>
</evidence>
<dbReference type="InterPro" id="IPR004045">
    <property type="entry name" value="Glutathione_S-Trfase_N"/>
</dbReference>
<comment type="catalytic activity">
    <reaction evidence="3">
        <text>RX + glutathione = an S-substituted glutathione + a halide anion + H(+)</text>
        <dbReference type="Rhea" id="RHEA:16437"/>
        <dbReference type="ChEBI" id="CHEBI:15378"/>
        <dbReference type="ChEBI" id="CHEBI:16042"/>
        <dbReference type="ChEBI" id="CHEBI:17792"/>
        <dbReference type="ChEBI" id="CHEBI:57925"/>
        <dbReference type="ChEBI" id="CHEBI:90779"/>
        <dbReference type="EC" id="2.5.1.18"/>
    </reaction>
</comment>
<dbReference type="PROSITE" id="PS50405">
    <property type="entry name" value="GST_CTER"/>
    <property type="match status" value="1"/>
</dbReference>
<name>B8KV65_9GAMM</name>
<evidence type="ECO:0000256" key="1">
    <source>
        <dbReference type="ARBA" id="ARBA00012452"/>
    </source>
</evidence>
<dbReference type="AlphaFoldDB" id="B8KV65"/>
<organism evidence="6 7">
    <name type="scientific">Luminiphilus syltensis NOR5-1B</name>
    <dbReference type="NCBI Taxonomy" id="565045"/>
    <lineage>
        <taxon>Bacteria</taxon>
        <taxon>Pseudomonadati</taxon>
        <taxon>Pseudomonadota</taxon>
        <taxon>Gammaproteobacteria</taxon>
        <taxon>Cellvibrionales</taxon>
        <taxon>Halieaceae</taxon>
        <taxon>Luminiphilus</taxon>
    </lineage>
</organism>
<evidence type="ECO:0000259" key="4">
    <source>
        <dbReference type="PROSITE" id="PS50404"/>
    </source>
</evidence>
<evidence type="ECO:0000313" key="6">
    <source>
        <dbReference type="EMBL" id="EED36286.1"/>
    </source>
</evidence>
<sequence>MITIHHLGVSQSDRIVWLMEELGLPYALKWYDRGEDMLAPPEYRALHPSGTAPIITDGDLVMAESTAIVEYISQRHGDGKLSVSVESPDYPHYLYWMQFNNNLQTSVFTKMAYESAGGTEPGPDNVIMTTMSRRGEGLYRALEQRLGESDYLGGPEFSCADIMSIFNLTSLTTLVGARTIDDSMPNTQAYIGRVTSRPAYQKAMSIAGPEASRPD</sequence>
<dbReference type="SFLD" id="SFLDG01150">
    <property type="entry name" value="Main.1:_Beta-like"/>
    <property type="match status" value="1"/>
</dbReference>
<feature type="domain" description="GST N-terminal" evidence="4">
    <location>
        <begin position="1"/>
        <end position="80"/>
    </location>
</feature>
<proteinExistence type="predicted"/>
<reference evidence="7" key="1">
    <citation type="journal article" date="2013" name="BMC Microbiol.">
        <title>Taxonomy and evolution of bacteriochlorophyll a-containing members of the OM60/NOR5 clade of marine gammaproteobacteria: description of Luminiphilus syltensis gen. nov., sp. nov., reclassification of Haliea rubra as Pseudohaliea rubra gen. nov., comb. nov., and emendation of Chromatocurvus halotolerans.</title>
        <authorList>
            <person name="Spring S."/>
            <person name="Riedel T."/>
            <person name="Sproer C."/>
            <person name="Yan S."/>
            <person name="Harder J."/>
            <person name="Fuchs B.M."/>
        </authorList>
    </citation>
    <scope>NUCLEOTIDE SEQUENCE [LARGE SCALE GENOMIC DNA]</scope>
    <source>
        <strain evidence="7">NOR51-B</strain>
    </source>
</reference>
<gene>
    <name evidence="6" type="ORF">NOR51B_2236</name>
</gene>
<protein>
    <recommendedName>
        <fullName evidence="1">glutathione transferase</fullName>
        <ecNumber evidence="1">2.5.1.18</ecNumber>
    </recommendedName>
</protein>
<dbReference type="Pfam" id="PF00043">
    <property type="entry name" value="GST_C"/>
    <property type="match status" value="1"/>
</dbReference>
<evidence type="ECO:0000313" key="7">
    <source>
        <dbReference type="Proteomes" id="UP000004699"/>
    </source>
</evidence>
<dbReference type="InterPro" id="IPR040079">
    <property type="entry name" value="Glutathione_S-Trfase"/>
</dbReference>
<dbReference type="GO" id="GO:0005737">
    <property type="term" value="C:cytoplasm"/>
    <property type="evidence" value="ECO:0007669"/>
    <property type="project" value="UniProtKB-ARBA"/>
</dbReference>
<dbReference type="GO" id="GO:0004601">
    <property type="term" value="F:peroxidase activity"/>
    <property type="evidence" value="ECO:0007669"/>
    <property type="project" value="UniProtKB-ARBA"/>
</dbReference>
<dbReference type="InterPro" id="IPR036282">
    <property type="entry name" value="Glutathione-S-Trfase_C_sf"/>
</dbReference>
<accession>B8KV65</accession>
<dbReference type="PROSITE" id="PS50404">
    <property type="entry name" value="GST_NTER"/>
    <property type="match status" value="1"/>
</dbReference>
<keyword evidence="7" id="KW-1185">Reference proteome</keyword>
<dbReference type="SFLD" id="SFLDG00358">
    <property type="entry name" value="Main_(cytGST)"/>
    <property type="match status" value="1"/>
</dbReference>
<dbReference type="InterPro" id="IPR036249">
    <property type="entry name" value="Thioredoxin-like_sf"/>
</dbReference>
<dbReference type="RefSeq" id="WP_009021030.1">
    <property type="nucleotide sequence ID" value="NZ_DS999411.1"/>
</dbReference>
<dbReference type="CDD" id="cd03046">
    <property type="entry name" value="GST_N_GTT1_like"/>
    <property type="match status" value="1"/>
</dbReference>
<dbReference type="SUPFAM" id="SSF52833">
    <property type="entry name" value="Thioredoxin-like"/>
    <property type="match status" value="1"/>
</dbReference>
<dbReference type="HOGENOM" id="CLU_011226_15_4_6"/>
<evidence type="ECO:0000256" key="3">
    <source>
        <dbReference type="ARBA" id="ARBA00047960"/>
    </source>
</evidence>
<dbReference type="eggNOG" id="COG0625">
    <property type="taxonomic scope" value="Bacteria"/>
</dbReference>
<dbReference type="Gene3D" id="1.20.1050.10">
    <property type="match status" value="1"/>
</dbReference>
<dbReference type="InterPro" id="IPR010987">
    <property type="entry name" value="Glutathione-S-Trfase_C-like"/>
</dbReference>
<dbReference type="OrthoDB" id="9810080at2"/>
<dbReference type="PANTHER" id="PTHR44051">
    <property type="entry name" value="GLUTATHIONE S-TRANSFERASE-RELATED"/>
    <property type="match status" value="1"/>
</dbReference>
<dbReference type="SUPFAM" id="SSF47616">
    <property type="entry name" value="GST C-terminal domain-like"/>
    <property type="match status" value="1"/>
</dbReference>
<dbReference type="InterPro" id="IPR004046">
    <property type="entry name" value="GST_C"/>
</dbReference>
<feature type="domain" description="GST C-terminal" evidence="5">
    <location>
        <begin position="86"/>
        <end position="215"/>
    </location>
</feature>
<dbReference type="GO" id="GO:0004364">
    <property type="term" value="F:glutathione transferase activity"/>
    <property type="evidence" value="ECO:0007669"/>
    <property type="project" value="UniProtKB-EC"/>
</dbReference>
<dbReference type="EMBL" id="DS999411">
    <property type="protein sequence ID" value="EED36286.1"/>
    <property type="molecule type" value="Genomic_DNA"/>
</dbReference>
<dbReference type="EC" id="2.5.1.18" evidence="1"/>
<dbReference type="FunFam" id="3.40.30.10:FF:000156">
    <property type="entry name" value="Glutathione S-transferase 1"/>
    <property type="match status" value="1"/>
</dbReference>
<dbReference type="SFLD" id="SFLDS00019">
    <property type="entry name" value="Glutathione_Transferase_(cytos"/>
    <property type="match status" value="1"/>
</dbReference>
<dbReference type="Gene3D" id="3.40.30.10">
    <property type="entry name" value="Glutaredoxin"/>
    <property type="match status" value="1"/>
</dbReference>
<dbReference type="Proteomes" id="UP000004699">
    <property type="component" value="Unassembled WGS sequence"/>
</dbReference>
<evidence type="ECO:0000256" key="2">
    <source>
        <dbReference type="ARBA" id="ARBA00022679"/>
    </source>
</evidence>
<keyword evidence="2 6" id="KW-0808">Transferase</keyword>